<dbReference type="PANTHER" id="PTHR37768">
    <property type="entry name" value="OS06G0694800 PROTEIN"/>
    <property type="match status" value="1"/>
</dbReference>
<protein>
    <submittedName>
        <fullName evidence="3">Uncharacterized protein</fullName>
    </submittedName>
</protein>
<organism evidence="3 4">
    <name type="scientific">Taxus chinensis</name>
    <name type="common">Chinese yew</name>
    <name type="synonym">Taxus wallichiana var. chinensis</name>
    <dbReference type="NCBI Taxonomy" id="29808"/>
    <lineage>
        <taxon>Eukaryota</taxon>
        <taxon>Viridiplantae</taxon>
        <taxon>Streptophyta</taxon>
        <taxon>Embryophyta</taxon>
        <taxon>Tracheophyta</taxon>
        <taxon>Spermatophyta</taxon>
        <taxon>Pinopsida</taxon>
        <taxon>Pinidae</taxon>
        <taxon>Conifers II</taxon>
        <taxon>Cupressales</taxon>
        <taxon>Taxaceae</taxon>
        <taxon>Taxus</taxon>
    </lineage>
</organism>
<keyword evidence="2" id="KW-0812">Transmembrane</keyword>
<reference evidence="3 4" key="1">
    <citation type="journal article" date="2021" name="Nat. Plants">
        <title>The Taxus genome provides insights into paclitaxel biosynthesis.</title>
        <authorList>
            <person name="Xiong X."/>
            <person name="Gou J."/>
            <person name="Liao Q."/>
            <person name="Li Y."/>
            <person name="Zhou Q."/>
            <person name="Bi G."/>
            <person name="Li C."/>
            <person name="Du R."/>
            <person name="Wang X."/>
            <person name="Sun T."/>
            <person name="Guo L."/>
            <person name="Liang H."/>
            <person name="Lu P."/>
            <person name="Wu Y."/>
            <person name="Zhang Z."/>
            <person name="Ro D.K."/>
            <person name="Shang Y."/>
            <person name="Huang S."/>
            <person name="Yan J."/>
        </authorList>
    </citation>
    <scope>NUCLEOTIDE SEQUENCE [LARGE SCALE GENOMIC DNA]</scope>
    <source>
        <strain evidence="3">Ta-2019</strain>
    </source>
</reference>
<dbReference type="Proteomes" id="UP000824469">
    <property type="component" value="Unassembled WGS sequence"/>
</dbReference>
<feature type="region of interest" description="Disordered" evidence="1">
    <location>
        <begin position="1"/>
        <end position="30"/>
    </location>
</feature>
<keyword evidence="2" id="KW-0472">Membrane</keyword>
<keyword evidence="2" id="KW-1133">Transmembrane helix</keyword>
<accession>A0AA38FCE4</accession>
<keyword evidence="4" id="KW-1185">Reference proteome</keyword>
<gene>
    <name evidence="3" type="ORF">KI387_028662</name>
</gene>
<evidence type="ECO:0000313" key="3">
    <source>
        <dbReference type="EMBL" id="KAH9296980.1"/>
    </source>
</evidence>
<evidence type="ECO:0000256" key="2">
    <source>
        <dbReference type="SAM" id="Phobius"/>
    </source>
</evidence>
<comment type="caution">
    <text evidence="3">The sequence shown here is derived from an EMBL/GenBank/DDBJ whole genome shotgun (WGS) entry which is preliminary data.</text>
</comment>
<evidence type="ECO:0000256" key="1">
    <source>
        <dbReference type="SAM" id="MobiDB-lite"/>
    </source>
</evidence>
<dbReference type="EMBL" id="JAHRHJ020000010">
    <property type="protein sequence ID" value="KAH9296980.1"/>
    <property type="molecule type" value="Genomic_DNA"/>
</dbReference>
<dbReference type="AlphaFoldDB" id="A0AA38FCE4"/>
<name>A0AA38FCE4_TAXCH</name>
<feature type="compositionally biased region" description="Low complexity" evidence="1">
    <location>
        <begin position="15"/>
        <end position="30"/>
    </location>
</feature>
<feature type="transmembrane region" description="Helical" evidence="2">
    <location>
        <begin position="102"/>
        <end position="122"/>
    </location>
</feature>
<proteinExistence type="predicted"/>
<evidence type="ECO:0000313" key="4">
    <source>
        <dbReference type="Proteomes" id="UP000824469"/>
    </source>
</evidence>
<dbReference type="PANTHER" id="PTHR37768:SF2">
    <property type="entry name" value="OS06G0694800 PROTEIN"/>
    <property type="match status" value="1"/>
</dbReference>
<sequence length="141" mass="15063">MAAKSGGRVGGQAFRSSRPPSSAPRSSGPRINNSRAIGYLNGNLLALRLMHVDFGQSNNSMANVFINPPVAPPIFGGYGFGTPFFGGWGWSPFSFFAPGPSVAIGFGGGLEFFGLLLVLAFVGNTIRNLFNRDDYDDDYFD</sequence>